<name>A0A081NYW2_9BACL</name>
<protein>
    <submittedName>
        <fullName evidence="3">General stress protein</fullName>
    </submittedName>
</protein>
<dbReference type="PANTHER" id="PTHR47307:SF1">
    <property type="entry name" value="GLUTATHIONE-REGULATED POTASSIUM-EFFLUX SYSTEM ANCILLARY PROTEIN KEFG"/>
    <property type="match status" value="1"/>
</dbReference>
<dbReference type="InterPro" id="IPR029039">
    <property type="entry name" value="Flavoprotein-like_sf"/>
</dbReference>
<feature type="domain" description="Flavodoxin-like fold" evidence="2">
    <location>
        <begin position="1"/>
        <end position="169"/>
    </location>
</feature>
<dbReference type="Gene3D" id="3.40.50.360">
    <property type="match status" value="1"/>
</dbReference>
<keyword evidence="4" id="KW-1185">Reference proteome</keyword>
<dbReference type="GO" id="GO:0010181">
    <property type="term" value="F:FMN binding"/>
    <property type="evidence" value="ECO:0007669"/>
    <property type="project" value="TreeGrafter"/>
</dbReference>
<dbReference type="InterPro" id="IPR003680">
    <property type="entry name" value="Flavodoxin_fold"/>
</dbReference>
<dbReference type="AlphaFoldDB" id="A0A081NYW2"/>
<evidence type="ECO:0000259" key="2">
    <source>
        <dbReference type="Pfam" id="PF02525"/>
    </source>
</evidence>
<accession>A0A081NYW2</accession>
<sequence>MKILVIVAHPNLDKSIINNRWKMELETIQSVTVHDLYEKYRNHPINVPFEQQLLSEHERIVFQFPFYWYNCPPLLKVWMEEVLTYGWAYGPGGNALLGKEFMLAISVGGPQHSYRAGGYNHYTISELTRPFQATANAIGMVFLPHFIQYGSVGVDPDNANKSVRKYVDHLMKETLNPRKQLATQLSRMDDQGIVL</sequence>
<gene>
    <name evidence="3" type="ORF">ET33_16090</name>
</gene>
<dbReference type="Proteomes" id="UP000028123">
    <property type="component" value="Unassembled WGS sequence"/>
</dbReference>
<proteinExistence type="predicted"/>
<evidence type="ECO:0000256" key="1">
    <source>
        <dbReference type="ARBA" id="ARBA00023002"/>
    </source>
</evidence>
<dbReference type="SUPFAM" id="SSF52218">
    <property type="entry name" value="Flavoproteins"/>
    <property type="match status" value="1"/>
</dbReference>
<dbReference type="GO" id="GO:0009055">
    <property type="term" value="F:electron transfer activity"/>
    <property type="evidence" value="ECO:0007669"/>
    <property type="project" value="TreeGrafter"/>
</dbReference>
<dbReference type="InterPro" id="IPR046980">
    <property type="entry name" value="KefG/KefF"/>
</dbReference>
<organism evidence="3 4">
    <name type="scientific">Paenibacillus tyrfis</name>
    <dbReference type="NCBI Taxonomy" id="1501230"/>
    <lineage>
        <taxon>Bacteria</taxon>
        <taxon>Bacillati</taxon>
        <taxon>Bacillota</taxon>
        <taxon>Bacilli</taxon>
        <taxon>Bacillales</taxon>
        <taxon>Paenibacillaceae</taxon>
        <taxon>Paenibacillus</taxon>
    </lineage>
</organism>
<keyword evidence="1" id="KW-0560">Oxidoreductase</keyword>
<dbReference type="Pfam" id="PF02525">
    <property type="entry name" value="Flavodoxin_2"/>
    <property type="match status" value="1"/>
</dbReference>
<dbReference type="OrthoDB" id="9798454at2"/>
<dbReference type="RefSeq" id="WP_036688335.1">
    <property type="nucleotide sequence ID" value="NZ_FYEP01000019.1"/>
</dbReference>
<dbReference type="PANTHER" id="PTHR47307">
    <property type="entry name" value="GLUTATHIONE-REGULATED POTASSIUM-EFFLUX SYSTEM ANCILLARY PROTEIN KEFG"/>
    <property type="match status" value="1"/>
</dbReference>
<reference evidence="3 4" key="1">
    <citation type="submission" date="2014-06" db="EMBL/GenBank/DDBJ databases">
        <title>Draft genome sequence of Paenibacillus sp. MSt1.</title>
        <authorList>
            <person name="Aw Y.K."/>
            <person name="Ong K.S."/>
            <person name="Gan H.M."/>
            <person name="Lee S.M."/>
        </authorList>
    </citation>
    <scope>NUCLEOTIDE SEQUENCE [LARGE SCALE GENOMIC DNA]</scope>
    <source>
        <strain evidence="3 4">MSt1</strain>
    </source>
</reference>
<dbReference type="GO" id="GO:0003955">
    <property type="term" value="F:NAD(P)H dehydrogenase (quinone) activity"/>
    <property type="evidence" value="ECO:0007669"/>
    <property type="project" value="TreeGrafter"/>
</dbReference>
<comment type="caution">
    <text evidence="3">The sequence shown here is derived from an EMBL/GenBank/DDBJ whole genome shotgun (WGS) entry which is preliminary data.</text>
</comment>
<evidence type="ECO:0000313" key="4">
    <source>
        <dbReference type="Proteomes" id="UP000028123"/>
    </source>
</evidence>
<dbReference type="EMBL" id="JNVM01000021">
    <property type="protein sequence ID" value="KEQ23635.1"/>
    <property type="molecule type" value="Genomic_DNA"/>
</dbReference>
<dbReference type="eggNOG" id="COG2249">
    <property type="taxonomic scope" value="Bacteria"/>
</dbReference>
<evidence type="ECO:0000313" key="3">
    <source>
        <dbReference type="EMBL" id="KEQ23635.1"/>
    </source>
</evidence>